<reference evidence="8 9" key="1">
    <citation type="submission" date="2016-05" db="EMBL/GenBank/DDBJ databases">
        <title>Niabella ginsenosidivorans BS26 whole genome sequencing.</title>
        <authorList>
            <person name="Im W.T."/>
            <person name="Siddiqi M.Z."/>
        </authorList>
    </citation>
    <scope>NUCLEOTIDE SEQUENCE [LARGE SCALE GENOMIC DNA]</scope>
    <source>
        <strain evidence="8 9">BS26</strain>
    </source>
</reference>
<accession>A0A1A9HWR8</accession>
<dbReference type="STRING" id="1176587.A8C56_01520"/>
<comment type="subcellular location">
    <subcellularLocation>
        <location evidence="1">Cell membrane</location>
        <topology evidence="1">Multi-pass membrane protein</topology>
    </subcellularLocation>
</comment>
<feature type="transmembrane region" description="Helical" evidence="7">
    <location>
        <begin position="146"/>
        <end position="170"/>
    </location>
</feature>
<sequence>MKGKIYRFQNNSRYPQLLYILLLLTCCFPFVSASCALLLGLLASVLMGAPFKNLMNKWSGILLKASVIGFGFGIDIHVLVHAGRENIGVTAGFVLGALAIGILLGALLKIDKTIALLISVGTAICGGSAIAAVGSTVKANSDQLSVATGTVFLLNALALFIFPAFGHWLGLSQVQFGHWVAIAIHDTSSVVGASAHYGDEALKVASISKMLRILWIIPVLAVLVIGSSKNRGTLKFPLFIIGFILASCLFSLMPAEQKLFKDLYAIAKQMMVVSLFMIGSGVSVGTVKQVVGGKVLIQAVALWMLITIASLLVIVWL</sequence>
<feature type="transmembrane region" description="Helical" evidence="7">
    <location>
        <begin position="21"/>
        <end position="49"/>
    </location>
</feature>
<gene>
    <name evidence="8" type="ORF">A8C56_01520</name>
</gene>
<dbReference type="InterPro" id="IPR018383">
    <property type="entry name" value="UPF0324_pro"/>
</dbReference>
<dbReference type="PANTHER" id="PTHR30106">
    <property type="entry name" value="INNER MEMBRANE PROTEIN YEIH-RELATED"/>
    <property type="match status" value="1"/>
</dbReference>
<feature type="transmembrane region" description="Helical" evidence="7">
    <location>
        <begin position="114"/>
        <end position="134"/>
    </location>
</feature>
<dbReference type="EMBL" id="CP015772">
    <property type="protein sequence ID" value="ANH79827.1"/>
    <property type="molecule type" value="Genomic_DNA"/>
</dbReference>
<evidence type="ECO:0000256" key="4">
    <source>
        <dbReference type="ARBA" id="ARBA00022692"/>
    </source>
</evidence>
<dbReference type="PROSITE" id="PS51257">
    <property type="entry name" value="PROKAR_LIPOPROTEIN"/>
    <property type="match status" value="1"/>
</dbReference>
<keyword evidence="9" id="KW-1185">Reference proteome</keyword>
<feature type="transmembrane region" description="Helical" evidence="7">
    <location>
        <begin position="265"/>
        <end position="284"/>
    </location>
</feature>
<comment type="similarity">
    <text evidence="2">Belongs to the UPF0324 family.</text>
</comment>
<keyword evidence="6 7" id="KW-0472">Membrane</keyword>
<organism evidence="8 9">
    <name type="scientific">Niabella ginsenosidivorans</name>
    <dbReference type="NCBI Taxonomy" id="1176587"/>
    <lineage>
        <taxon>Bacteria</taxon>
        <taxon>Pseudomonadati</taxon>
        <taxon>Bacteroidota</taxon>
        <taxon>Chitinophagia</taxon>
        <taxon>Chitinophagales</taxon>
        <taxon>Chitinophagaceae</taxon>
        <taxon>Niabella</taxon>
    </lineage>
</organism>
<dbReference type="Proteomes" id="UP000077667">
    <property type="component" value="Chromosome"/>
</dbReference>
<dbReference type="OrthoDB" id="9811391at2"/>
<evidence type="ECO:0000256" key="3">
    <source>
        <dbReference type="ARBA" id="ARBA00022475"/>
    </source>
</evidence>
<feature type="transmembrane region" description="Helical" evidence="7">
    <location>
        <begin position="87"/>
        <end position="108"/>
    </location>
</feature>
<feature type="transmembrane region" description="Helical" evidence="7">
    <location>
        <begin position="296"/>
        <end position="316"/>
    </location>
</feature>
<dbReference type="Pfam" id="PF03601">
    <property type="entry name" value="Cons_hypoth698"/>
    <property type="match status" value="1"/>
</dbReference>
<keyword evidence="5 7" id="KW-1133">Transmembrane helix</keyword>
<evidence type="ECO:0000256" key="7">
    <source>
        <dbReference type="SAM" id="Phobius"/>
    </source>
</evidence>
<feature type="transmembrane region" description="Helical" evidence="7">
    <location>
        <begin position="234"/>
        <end position="253"/>
    </location>
</feature>
<feature type="transmembrane region" description="Helical" evidence="7">
    <location>
        <begin position="61"/>
        <end position="80"/>
    </location>
</feature>
<name>A0A1A9HWR8_9BACT</name>
<evidence type="ECO:0000313" key="8">
    <source>
        <dbReference type="EMBL" id="ANH79827.1"/>
    </source>
</evidence>
<dbReference type="RefSeq" id="WP_067751133.1">
    <property type="nucleotide sequence ID" value="NZ_CP015772.1"/>
</dbReference>
<evidence type="ECO:0000256" key="1">
    <source>
        <dbReference type="ARBA" id="ARBA00004651"/>
    </source>
</evidence>
<protein>
    <recommendedName>
        <fullName evidence="10">Sulfate exporter family transporter</fullName>
    </recommendedName>
</protein>
<dbReference type="GO" id="GO:0005886">
    <property type="term" value="C:plasma membrane"/>
    <property type="evidence" value="ECO:0007669"/>
    <property type="project" value="UniProtKB-SubCell"/>
</dbReference>
<evidence type="ECO:0008006" key="10">
    <source>
        <dbReference type="Google" id="ProtNLM"/>
    </source>
</evidence>
<keyword evidence="3" id="KW-1003">Cell membrane</keyword>
<proteinExistence type="inferred from homology"/>
<dbReference type="PANTHER" id="PTHR30106:SF1">
    <property type="entry name" value="UPF0324 MEMBRANE PROTEIN FN0533"/>
    <property type="match status" value="1"/>
</dbReference>
<evidence type="ECO:0000313" key="9">
    <source>
        <dbReference type="Proteomes" id="UP000077667"/>
    </source>
</evidence>
<evidence type="ECO:0000256" key="2">
    <source>
        <dbReference type="ARBA" id="ARBA00007977"/>
    </source>
</evidence>
<evidence type="ECO:0000256" key="5">
    <source>
        <dbReference type="ARBA" id="ARBA00022989"/>
    </source>
</evidence>
<feature type="transmembrane region" description="Helical" evidence="7">
    <location>
        <begin position="210"/>
        <end position="228"/>
    </location>
</feature>
<evidence type="ECO:0000256" key="6">
    <source>
        <dbReference type="ARBA" id="ARBA00023136"/>
    </source>
</evidence>
<keyword evidence="4 7" id="KW-0812">Transmembrane</keyword>
<dbReference type="KEGG" id="nia:A8C56_01520"/>
<dbReference type="AlphaFoldDB" id="A0A1A9HWR8"/>